<accession>A0A1H7S417</accession>
<evidence type="ECO:0000313" key="2">
    <source>
        <dbReference type="Proteomes" id="UP000182719"/>
    </source>
</evidence>
<dbReference type="SUPFAM" id="SSF53335">
    <property type="entry name" value="S-adenosyl-L-methionine-dependent methyltransferases"/>
    <property type="match status" value="1"/>
</dbReference>
<dbReference type="RefSeq" id="WP_245768625.1">
    <property type="nucleotide sequence ID" value="NZ_FOAP01000007.1"/>
</dbReference>
<sequence length="311" mass="34841">MPLDVTARAPSEPYLSPVPGACYLCKGRRLRLRYPARGPRGAGDAAAYRCTSFGHRTHPPIWECEECQMLFQWPLPSAAELLRAYQDVEDPLYVAEKDNRYRTFRRVLQALGPAQGRTLLDVGAYCGYFLDVAREGGFRPEGLELSRWAAGHARSLGFTVHGRPLRELAAEGRTYDVVTLWDVVEHFADPREELAAAFQLVRPGGRLYLSTIDASSLVARVLGGQWPWLMDMHLFYFGRSTLAMLLEEVGFQVVEARTYTHIISADYLLRKLGASFQPLAPVMGGLRRLVPPGWSVPFNLGDNMLMAAERP</sequence>
<dbReference type="Gene3D" id="3.40.50.150">
    <property type="entry name" value="Vaccinia Virus protein VP39"/>
    <property type="match status" value="1"/>
</dbReference>
<evidence type="ECO:0000313" key="1">
    <source>
        <dbReference type="EMBL" id="SEL67108.1"/>
    </source>
</evidence>
<dbReference type="Pfam" id="PF13489">
    <property type="entry name" value="Methyltransf_23"/>
    <property type="match status" value="1"/>
</dbReference>
<dbReference type="AlphaFoldDB" id="A0A1H7S417"/>
<name>A0A1H7S417_STIAU</name>
<keyword evidence="2" id="KW-1185">Reference proteome</keyword>
<dbReference type="PANTHER" id="PTHR43861">
    <property type="entry name" value="TRANS-ACONITATE 2-METHYLTRANSFERASE-RELATED"/>
    <property type="match status" value="1"/>
</dbReference>
<dbReference type="CDD" id="cd02440">
    <property type="entry name" value="AdoMet_MTases"/>
    <property type="match status" value="1"/>
</dbReference>
<dbReference type="GO" id="GO:0008168">
    <property type="term" value="F:methyltransferase activity"/>
    <property type="evidence" value="ECO:0007669"/>
    <property type="project" value="UniProtKB-KW"/>
</dbReference>
<proteinExistence type="predicted"/>
<dbReference type="InterPro" id="IPR029063">
    <property type="entry name" value="SAM-dependent_MTases_sf"/>
</dbReference>
<dbReference type="Proteomes" id="UP000182719">
    <property type="component" value="Unassembled WGS sequence"/>
</dbReference>
<reference evidence="2" key="1">
    <citation type="submission" date="2016-10" db="EMBL/GenBank/DDBJ databases">
        <authorList>
            <person name="Varghese N."/>
            <person name="Submissions S."/>
        </authorList>
    </citation>
    <scope>NUCLEOTIDE SEQUENCE [LARGE SCALE GENOMIC DNA]</scope>
    <source>
        <strain evidence="2">DSM 17044</strain>
    </source>
</reference>
<keyword evidence="1" id="KW-0489">Methyltransferase</keyword>
<dbReference type="EMBL" id="FOAP01000007">
    <property type="protein sequence ID" value="SEL67108.1"/>
    <property type="molecule type" value="Genomic_DNA"/>
</dbReference>
<protein>
    <submittedName>
        <fullName evidence="1">2-polyprenyl-3-methyl-5-hydroxy-6-metoxy-1,4-benzoquinol methylase</fullName>
    </submittedName>
</protein>
<organism evidence="1 2">
    <name type="scientific">Stigmatella aurantiaca</name>
    <dbReference type="NCBI Taxonomy" id="41"/>
    <lineage>
        <taxon>Bacteria</taxon>
        <taxon>Pseudomonadati</taxon>
        <taxon>Myxococcota</taxon>
        <taxon>Myxococcia</taxon>
        <taxon>Myxococcales</taxon>
        <taxon>Cystobacterineae</taxon>
        <taxon>Archangiaceae</taxon>
        <taxon>Stigmatella</taxon>
    </lineage>
</organism>
<gene>
    <name evidence="1" type="ORF">SAMN05444354_107300</name>
</gene>
<keyword evidence="1" id="KW-0808">Transferase</keyword>
<dbReference type="GO" id="GO:0032259">
    <property type="term" value="P:methylation"/>
    <property type="evidence" value="ECO:0007669"/>
    <property type="project" value="UniProtKB-KW"/>
</dbReference>